<protein>
    <submittedName>
        <fullName evidence="3">FxsA family protein</fullName>
    </submittedName>
</protein>
<dbReference type="Pfam" id="PF04186">
    <property type="entry name" value="FxsA"/>
    <property type="match status" value="1"/>
</dbReference>
<dbReference type="GO" id="GO:0016020">
    <property type="term" value="C:membrane"/>
    <property type="evidence" value="ECO:0007669"/>
    <property type="project" value="InterPro"/>
</dbReference>
<feature type="transmembrane region" description="Helical" evidence="2">
    <location>
        <begin position="20"/>
        <end position="40"/>
    </location>
</feature>
<organism evidence="3 4">
    <name type="scientific">Nocardioides eburneiflavus</name>
    <dbReference type="NCBI Taxonomy" id="2518372"/>
    <lineage>
        <taxon>Bacteria</taxon>
        <taxon>Bacillati</taxon>
        <taxon>Actinomycetota</taxon>
        <taxon>Actinomycetes</taxon>
        <taxon>Propionibacteriales</taxon>
        <taxon>Nocardioidaceae</taxon>
        <taxon>Nocardioides</taxon>
    </lineage>
</organism>
<proteinExistence type="predicted"/>
<keyword evidence="2" id="KW-0472">Membrane</keyword>
<comment type="caution">
    <text evidence="3">The sequence shown here is derived from an EMBL/GenBank/DDBJ whole genome shotgun (WGS) entry which is preliminary data.</text>
</comment>
<name>A0A4Z1CHP0_9ACTN</name>
<dbReference type="EMBL" id="SRRO01000001">
    <property type="protein sequence ID" value="TGN65678.1"/>
    <property type="molecule type" value="Genomic_DNA"/>
</dbReference>
<keyword evidence="2" id="KW-1133">Transmembrane helix</keyword>
<evidence type="ECO:0000313" key="4">
    <source>
        <dbReference type="Proteomes" id="UP000297496"/>
    </source>
</evidence>
<keyword evidence="2" id="KW-0812">Transmembrane</keyword>
<accession>A0A4Z1CHP0</accession>
<feature type="compositionally biased region" description="Gly residues" evidence="1">
    <location>
        <begin position="148"/>
        <end position="171"/>
    </location>
</feature>
<dbReference type="InterPro" id="IPR007313">
    <property type="entry name" value="FxsA"/>
</dbReference>
<feature type="transmembrane region" description="Helical" evidence="2">
    <location>
        <begin position="46"/>
        <end position="63"/>
    </location>
</feature>
<dbReference type="PANTHER" id="PTHR35335">
    <property type="entry name" value="UPF0716 PROTEIN FXSA"/>
    <property type="match status" value="1"/>
</dbReference>
<evidence type="ECO:0000313" key="3">
    <source>
        <dbReference type="EMBL" id="TGN65678.1"/>
    </source>
</evidence>
<sequence>MTHPAAPRTGPRRRRWLRPLLAAAFVVVPLAEIWVILQVGQLVGPWWTIVLLVLDSMVGAWLIKREGGRAWQALRAALQNGRMPAREIADGALILIGGTLMLSPGFVLDVAGILLILPFTRPVARRLLTTVVERRLVAAPGFGPGFGGPFGPGFGRPGGQPGGRPGNDGRPGPGPGGPVVRGDVVE</sequence>
<dbReference type="PANTHER" id="PTHR35335:SF1">
    <property type="entry name" value="UPF0716 PROTEIN FXSA"/>
    <property type="match status" value="1"/>
</dbReference>
<evidence type="ECO:0000256" key="2">
    <source>
        <dbReference type="SAM" id="Phobius"/>
    </source>
</evidence>
<reference evidence="3 4" key="1">
    <citation type="submission" date="2019-04" db="EMBL/GenBank/DDBJ databases">
        <title>Three New Species of Nocardioides, Nocardioides euryhalodurans sp. nov., Nocardioides seonyuensis sp. nov. and Nocardioides eburneoflavus sp. nov. Isolated from Soil.</title>
        <authorList>
            <person name="Roh S.G."/>
            <person name="Lee C."/>
            <person name="Kim M.-K."/>
            <person name="Kim S.B."/>
        </authorList>
    </citation>
    <scope>NUCLEOTIDE SEQUENCE [LARGE SCALE GENOMIC DNA]</scope>
    <source>
        <strain evidence="3 4">MMS17-SY213</strain>
    </source>
</reference>
<dbReference type="AlphaFoldDB" id="A0A4Z1CHP0"/>
<dbReference type="NCBIfam" id="NF008528">
    <property type="entry name" value="PRK11463.1-2"/>
    <property type="match status" value="1"/>
</dbReference>
<feature type="region of interest" description="Disordered" evidence="1">
    <location>
        <begin position="148"/>
        <end position="186"/>
    </location>
</feature>
<dbReference type="OrthoDB" id="9792788at2"/>
<dbReference type="Proteomes" id="UP000297496">
    <property type="component" value="Unassembled WGS sequence"/>
</dbReference>
<feature type="transmembrane region" description="Helical" evidence="2">
    <location>
        <begin position="92"/>
        <end position="117"/>
    </location>
</feature>
<gene>
    <name evidence="3" type="ORF">EXE59_18240</name>
</gene>
<evidence type="ECO:0000256" key="1">
    <source>
        <dbReference type="SAM" id="MobiDB-lite"/>
    </source>
</evidence>
<dbReference type="RefSeq" id="WP_135840171.1">
    <property type="nucleotide sequence ID" value="NZ_SRRO01000001.1"/>
</dbReference>
<keyword evidence="4" id="KW-1185">Reference proteome</keyword>